<gene>
    <name evidence="1" type="ORF">NDU88_003696</name>
</gene>
<reference evidence="1" key="1">
    <citation type="journal article" date="2022" name="bioRxiv">
        <title>Sequencing and chromosome-scale assembly of the giantPleurodeles waltlgenome.</title>
        <authorList>
            <person name="Brown T."/>
            <person name="Elewa A."/>
            <person name="Iarovenko S."/>
            <person name="Subramanian E."/>
            <person name="Araus A.J."/>
            <person name="Petzold A."/>
            <person name="Susuki M."/>
            <person name="Suzuki K.-i.T."/>
            <person name="Hayashi T."/>
            <person name="Toyoda A."/>
            <person name="Oliveira C."/>
            <person name="Osipova E."/>
            <person name="Leigh N.D."/>
            <person name="Simon A."/>
            <person name="Yun M.H."/>
        </authorList>
    </citation>
    <scope>NUCLEOTIDE SEQUENCE</scope>
    <source>
        <strain evidence="1">20211129_DDA</strain>
        <tissue evidence="1">Liver</tissue>
    </source>
</reference>
<evidence type="ECO:0000313" key="2">
    <source>
        <dbReference type="Proteomes" id="UP001066276"/>
    </source>
</evidence>
<evidence type="ECO:0000313" key="1">
    <source>
        <dbReference type="EMBL" id="KAJ1098588.1"/>
    </source>
</evidence>
<dbReference type="EMBL" id="JANPWB010000014">
    <property type="protein sequence ID" value="KAJ1098588.1"/>
    <property type="molecule type" value="Genomic_DNA"/>
</dbReference>
<dbReference type="Proteomes" id="UP001066276">
    <property type="component" value="Chromosome 10"/>
</dbReference>
<keyword evidence="2" id="KW-1185">Reference proteome</keyword>
<dbReference type="AlphaFoldDB" id="A0AAV7M5U3"/>
<name>A0AAV7M5U3_PLEWA</name>
<protein>
    <submittedName>
        <fullName evidence="1">Uncharacterized protein</fullName>
    </submittedName>
</protein>
<proteinExistence type="predicted"/>
<accession>A0AAV7M5U3</accession>
<comment type="caution">
    <text evidence="1">The sequence shown here is derived from an EMBL/GenBank/DDBJ whole genome shotgun (WGS) entry which is preliminary data.</text>
</comment>
<organism evidence="1 2">
    <name type="scientific">Pleurodeles waltl</name>
    <name type="common">Iberian ribbed newt</name>
    <dbReference type="NCBI Taxonomy" id="8319"/>
    <lineage>
        <taxon>Eukaryota</taxon>
        <taxon>Metazoa</taxon>
        <taxon>Chordata</taxon>
        <taxon>Craniata</taxon>
        <taxon>Vertebrata</taxon>
        <taxon>Euteleostomi</taxon>
        <taxon>Amphibia</taxon>
        <taxon>Batrachia</taxon>
        <taxon>Caudata</taxon>
        <taxon>Salamandroidea</taxon>
        <taxon>Salamandridae</taxon>
        <taxon>Pleurodelinae</taxon>
        <taxon>Pleurodeles</taxon>
    </lineage>
</organism>
<sequence>MMALLSGSEKGTHHVCDLYAIALTRSNGRNSGVGEMVCIGGAVLKSVLLISHSWHTDSQHTRLLAEPVFFPADKTIAAILKTQRKVRTLGVGQCVSSDGDLVHS</sequence>